<dbReference type="EMBL" id="KN549736">
    <property type="protein sequence ID" value="KHJ96194.1"/>
    <property type="molecule type" value="Genomic_DNA"/>
</dbReference>
<accession>A0A0B1TG45</accession>
<evidence type="ECO:0000313" key="1">
    <source>
        <dbReference type="EMBL" id="KHJ96194.1"/>
    </source>
</evidence>
<gene>
    <name evidence="1" type="ORF">OESDEN_03848</name>
</gene>
<reference evidence="1 2" key="1">
    <citation type="submission" date="2014-03" db="EMBL/GenBank/DDBJ databases">
        <title>Draft genome of the hookworm Oesophagostomum dentatum.</title>
        <authorList>
            <person name="Mitreva M."/>
        </authorList>
    </citation>
    <scope>NUCLEOTIDE SEQUENCE [LARGE SCALE GENOMIC DNA]</scope>
    <source>
        <strain evidence="1 2">OD-Hann</strain>
    </source>
</reference>
<evidence type="ECO:0000313" key="2">
    <source>
        <dbReference type="Proteomes" id="UP000053660"/>
    </source>
</evidence>
<keyword evidence="2" id="KW-1185">Reference proteome</keyword>
<dbReference type="AlphaFoldDB" id="A0A0B1TG45"/>
<dbReference type="OrthoDB" id="5869837at2759"/>
<organism evidence="1 2">
    <name type="scientific">Oesophagostomum dentatum</name>
    <name type="common">Nodular worm</name>
    <dbReference type="NCBI Taxonomy" id="61180"/>
    <lineage>
        <taxon>Eukaryota</taxon>
        <taxon>Metazoa</taxon>
        <taxon>Ecdysozoa</taxon>
        <taxon>Nematoda</taxon>
        <taxon>Chromadorea</taxon>
        <taxon>Rhabditida</taxon>
        <taxon>Rhabditina</taxon>
        <taxon>Rhabditomorpha</taxon>
        <taxon>Strongyloidea</taxon>
        <taxon>Strongylidae</taxon>
        <taxon>Oesophagostomum</taxon>
    </lineage>
</organism>
<sequence length="143" mass="16318">MRPNQSVAEFCVALEKLGRKANPESRTEDRSLELAQILLSNLSHWSEHVQLLSALNKVRPEKAYDEVKELALAIEQSRRLFGPLLRHAENSARSGRREFGHISRDCPQRKTQVRQIVRESQKCESKKEHQASSFFVNAPSLGV</sequence>
<protein>
    <submittedName>
        <fullName evidence="1">Uncharacterized protein</fullName>
    </submittedName>
</protein>
<name>A0A0B1TG45_OESDE</name>
<dbReference type="Proteomes" id="UP000053660">
    <property type="component" value="Unassembled WGS sequence"/>
</dbReference>
<proteinExistence type="predicted"/>